<sequence>MSNPNAIILCVQDGSVDAERSLVTELVSSIDPNGSRTICVLTKLDIAERNNVKIERIQRLMSGKLFPMKALDYFAIIAGTGDPESSISEIAAYEQDFFKRSSLFRDGVIKPRQATSQNLILSVSECFWEMVRHSIERETDAFRSRLFALEAEWRSVYPNIRELDREELFDKAKSDILDDMIMFCNTHSQEWERSISQALFKSVMPFVFREIYLNNALTSSMVGFQTQVEILLEKWLENNLVNECTEIAKTVMFNKLKDCFYRSHPQYEKNNYQIIFQPIRESILLECKSNFNWTQNNLNNLKIIQTTALSDRSVHDRSDWDQACSLMENVILENDSEIKNSFANLSGPSKIEQWLYWSYATTEQQINRKIANELEKMIQFRENESPRLTSSEISSVLQNLQNTGVAAKPESVNHIWEHIFLKRFYKEAISGIHDCAKYFRLNDFSEHKLGCNDVVLFFKIHKLLKQTVTTLRQQITKNEARRLESFIKHILENYSEDDDKKRQLLSGRQVDLAVEIKKVAEIKSKLDKFTETLLNEIHIAVD</sequence>
<keyword evidence="7" id="KW-1185">Reference proteome</keyword>
<accession>A0A0C2MGG2</accession>
<dbReference type="OrthoDB" id="415706at2759"/>
<evidence type="ECO:0000313" key="7">
    <source>
        <dbReference type="Proteomes" id="UP000031668"/>
    </source>
</evidence>
<keyword evidence="4" id="KW-0342">GTP-binding</keyword>
<dbReference type="GO" id="GO:0005874">
    <property type="term" value="C:microtubule"/>
    <property type="evidence" value="ECO:0007669"/>
    <property type="project" value="TreeGrafter"/>
</dbReference>
<dbReference type="GO" id="GO:0000266">
    <property type="term" value="P:mitochondrial fission"/>
    <property type="evidence" value="ECO:0007669"/>
    <property type="project" value="TreeGrafter"/>
</dbReference>
<evidence type="ECO:0000256" key="2">
    <source>
        <dbReference type="ARBA" id="ARBA00022741"/>
    </source>
</evidence>
<name>A0A0C2MGG2_THEKT</name>
<gene>
    <name evidence="6" type="ORF">RF11_13709</name>
</gene>
<dbReference type="PANTHER" id="PTHR11566">
    <property type="entry name" value="DYNAMIN"/>
    <property type="match status" value="1"/>
</dbReference>
<keyword evidence="3" id="KW-0378">Hydrolase</keyword>
<evidence type="ECO:0000313" key="6">
    <source>
        <dbReference type="EMBL" id="KII66271.1"/>
    </source>
</evidence>
<dbReference type="InterPro" id="IPR045063">
    <property type="entry name" value="Dynamin_N"/>
</dbReference>
<evidence type="ECO:0000259" key="5">
    <source>
        <dbReference type="PROSITE" id="PS51718"/>
    </source>
</evidence>
<dbReference type="Proteomes" id="UP000031668">
    <property type="component" value="Unassembled WGS sequence"/>
</dbReference>
<dbReference type="InterPro" id="IPR045817">
    <property type="entry name" value="OPA1_C"/>
</dbReference>
<dbReference type="GO" id="GO:0008017">
    <property type="term" value="F:microtubule binding"/>
    <property type="evidence" value="ECO:0007669"/>
    <property type="project" value="TreeGrafter"/>
</dbReference>
<dbReference type="OMA" id="NIACNAV"/>
<dbReference type="Pfam" id="PF19434">
    <property type="entry name" value="OPA1_C"/>
    <property type="match status" value="1"/>
</dbReference>
<dbReference type="Gene3D" id="3.40.50.300">
    <property type="entry name" value="P-loop containing nucleotide triphosphate hydrolases"/>
    <property type="match status" value="1"/>
</dbReference>
<dbReference type="AlphaFoldDB" id="A0A0C2MGG2"/>
<dbReference type="GO" id="GO:0006897">
    <property type="term" value="P:endocytosis"/>
    <property type="evidence" value="ECO:0007669"/>
    <property type="project" value="TreeGrafter"/>
</dbReference>
<proteinExistence type="predicted"/>
<evidence type="ECO:0000256" key="4">
    <source>
        <dbReference type="ARBA" id="ARBA00023134"/>
    </source>
</evidence>
<dbReference type="Pfam" id="PF00350">
    <property type="entry name" value="Dynamin_N"/>
    <property type="match status" value="1"/>
</dbReference>
<dbReference type="GO" id="GO:0048312">
    <property type="term" value="P:intracellular distribution of mitochondria"/>
    <property type="evidence" value="ECO:0007669"/>
    <property type="project" value="TreeGrafter"/>
</dbReference>
<feature type="domain" description="Dynamin-type G" evidence="5">
    <location>
        <begin position="1"/>
        <end position="136"/>
    </location>
</feature>
<organism evidence="6 7">
    <name type="scientific">Thelohanellus kitauei</name>
    <name type="common">Myxosporean</name>
    <dbReference type="NCBI Taxonomy" id="669202"/>
    <lineage>
        <taxon>Eukaryota</taxon>
        <taxon>Metazoa</taxon>
        <taxon>Cnidaria</taxon>
        <taxon>Myxozoa</taxon>
        <taxon>Myxosporea</taxon>
        <taxon>Bivalvulida</taxon>
        <taxon>Platysporina</taxon>
        <taxon>Myxobolidae</taxon>
        <taxon>Thelohanellus</taxon>
    </lineage>
</organism>
<evidence type="ECO:0000256" key="3">
    <source>
        <dbReference type="ARBA" id="ARBA00022801"/>
    </source>
</evidence>
<dbReference type="GO" id="GO:0005758">
    <property type="term" value="C:mitochondrial intermembrane space"/>
    <property type="evidence" value="ECO:0007669"/>
    <property type="project" value="TreeGrafter"/>
</dbReference>
<dbReference type="InterPro" id="IPR022812">
    <property type="entry name" value="Dynamin"/>
</dbReference>
<dbReference type="GO" id="GO:0008053">
    <property type="term" value="P:mitochondrial fusion"/>
    <property type="evidence" value="ECO:0007669"/>
    <property type="project" value="TreeGrafter"/>
</dbReference>
<dbReference type="EMBL" id="JWZT01003569">
    <property type="protein sequence ID" value="KII66271.1"/>
    <property type="molecule type" value="Genomic_DNA"/>
</dbReference>
<dbReference type="EC" id="3.6.5.5" evidence="1"/>
<keyword evidence="2" id="KW-0547">Nucleotide-binding</keyword>
<comment type="caution">
    <text evidence="6">The sequence shown here is derived from an EMBL/GenBank/DDBJ whole genome shotgun (WGS) entry which is preliminary data.</text>
</comment>
<dbReference type="PROSITE" id="PS51718">
    <property type="entry name" value="G_DYNAMIN_2"/>
    <property type="match status" value="1"/>
</dbReference>
<dbReference type="GO" id="GO:0031966">
    <property type="term" value="C:mitochondrial membrane"/>
    <property type="evidence" value="ECO:0007669"/>
    <property type="project" value="TreeGrafter"/>
</dbReference>
<dbReference type="InterPro" id="IPR027417">
    <property type="entry name" value="P-loop_NTPase"/>
</dbReference>
<dbReference type="GO" id="GO:0016559">
    <property type="term" value="P:peroxisome fission"/>
    <property type="evidence" value="ECO:0007669"/>
    <property type="project" value="TreeGrafter"/>
</dbReference>
<dbReference type="GO" id="GO:0003924">
    <property type="term" value="F:GTPase activity"/>
    <property type="evidence" value="ECO:0007669"/>
    <property type="project" value="TreeGrafter"/>
</dbReference>
<dbReference type="PANTHER" id="PTHR11566:SF67">
    <property type="entry name" value="DYNAMIN-LIKE 120 KDA PROTEIN, MITOCHONDRIAL"/>
    <property type="match status" value="1"/>
</dbReference>
<reference evidence="6 7" key="1">
    <citation type="journal article" date="2014" name="Genome Biol. Evol.">
        <title>The genome of the myxosporean Thelohanellus kitauei shows adaptations to nutrient acquisition within its fish host.</title>
        <authorList>
            <person name="Yang Y."/>
            <person name="Xiong J."/>
            <person name="Zhou Z."/>
            <person name="Huo F."/>
            <person name="Miao W."/>
            <person name="Ran C."/>
            <person name="Liu Y."/>
            <person name="Zhang J."/>
            <person name="Feng J."/>
            <person name="Wang M."/>
            <person name="Wang M."/>
            <person name="Wang L."/>
            <person name="Yao B."/>
        </authorList>
    </citation>
    <scope>NUCLEOTIDE SEQUENCE [LARGE SCALE GENOMIC DNA]</scope>
    <source>
        <strain evidence="6">Wuqing</strain>
    </source>
</reference>
<evidence type="ECO:0000256" key="1">
    <source>
        <dbReference type="ARBA" id="ARBA00011980"/>
    </source>
</evidence>
<dbReference type="GO" id="GO:0005525">
    <property type="term" value="F:GTP binding"/>
    <property type="evidence" value="ECO:0007669"/>
    <property type="project" value="UniProtKB-KW"/>
</dbReference>
<dbReference type="InterPro" id="IPR030381">
    <property type="entry name" value="G_DYNAMIN_dom"/>
</dbReference>
<dbReference type="SUPFAM" id="SSF52540">
    <property type="entry name" value="P-loop containing nucleoside triphosphate hydrolases"/>
    <property type="match status" value="1"/>
</dbReference>
<protein>
    <recommendedName>
        <fullName evidence="1">dynamin GTPase</fullName>
        <ecNumber evidence="1">3.6.5.5</ecNumber>
    </recommendedName>
</protein>